<protein>
    <submittedName>
        <fullName evidence="2">Uncharacterized protein</fullName>
    </submittedName>
</protein>
<name>A0A6C0HLY9_9ZZZZ</name>
<accession>A0A6C0HLY9</accession>
<feature type="compositionally biased region" description="Polar residues" evidence="1">
    <location>
        <begin position="3056"/>
        <end position="3067"/>
    </location>
</feature>
<evidence type="ECO:0000313" key="2">
    <source>
        <dbReference type="EMBL" id="QHT81424.1"/>
    </source>
</evidence>
<organism evidence="2">
    <name type="scientific">viral metagenome</name>
    <dbReference type="NCBI Taxonomy" id="1070528"/>
    <lineage>
        <taxon>unclassified sequences</taxon>
        <taxon>metagenomes</taxon>
        <taxon>organismal metagenomes</taxon>
    </lineage>
</organism>
<evidence type="ECO:0000256" key="1">
    <source>
        <dbReference type="SAM" id="MobiDB-lite"/>
    </source>
</evidence>
<dbReference type="EMBL" id="MN739982">
    <property type="protein sequence ID" value="QHT81424.1"/>
    <property type="molecule type" value="Genomic_DNA"/>
</dbReference>
<feature type="region of interest" description="Disordered" evidence="1">
    <location>
        <begin position="3050"/>
        <end position="3069"/>
    </location>
</feature>
<proteinExistence type="predicted"/>
<sequence>MIIKKSTKKNSSNEILHILETKHKHKNTQYTKKKHLHNKTPIFLKKKKKDDKKITEYNQKGSGLSSVLGFWFSGIIMNSDVRADTYGKMSKSIIIKLFLLNKIKQVSDAEYKTYCAHYKGCYYFHKMRSIGIQMHTQYFKLFKGDKSIIQIIHRLIDNIFIKQNEIENAFNSSDGKEISKNVENVKKIIKEQDKLRVKLMKYTAFTNTKDLTGCIVSKIKKIATLGISSNYKTAICSLIKYRNIEAEFNKYYNKFITQFRIYLAYFPYCTDEIKKLDILSLDLTEKKREKPFDSSKCNIDANNQKINMLLEKTLDLHANLLPEKYKEKKFDIPNQKRTKFINDSKNFGELHKKFTTYLEAMNNFFAQAETIGIHRFWSLLPRDKKFLEYFSNTKSEEYKNAELIAISKDPQFKKHFATLMQNINRDASIILEPKDLKIGSIIPIIYIDCITQILGAPNNMQTEFKVLSVNICGNDKIPGNKISVYCADDTHISVTEEELPHIICIQQGTSDMIKKNGEFATNFLEDKYFAACFSVYQQNKYMIVFVKKSIVYNKLLNLNTYELINQTPYFILSDLPKELPKLTNEKAFNVVNIVFVTGEIIPPVAGAPLPTLDPKYQYQITNIVNLELVGNGAYDLFNVKSINAYSKSFEPANPSMLTTGLRSVQIKSIKKICEKYILPNTTLIYCGDFGGIFEDYVTLPNAQLTQRIIDLLLEPKYTHFKYTNIDLRNFYTNGLDDSCFENYIFEVNLRITNFVTDNIIYSDLINNPLSGNPRYEIIPIKQSITHSCNKFVIHMPIFIRLNLSNYQGYANTLGIEYMRERIKGKIGDTGKPNNPTNFISLYTPDELRNIIKIMDKILSFFPYGKKPYIKRELGCLTDDDTEYGIRKYIQEADIHNKFFGRGKTPDATKITQQLEDIQKFYTLGFPAFIETYLYQLANTYYTGENTKNKAIYYSENQISMLDVITKPDTKNNLLPILKNFSLNKIDVPLRLLLIPTEDLKQIANIDYINPVQTIENPNDNPTDYDELSKKFILNFYRDTARPQLENYLNTMMNEIRNITGNNINFIGFLQELDGNGSLINLQKYKNIQYLCRFIFISLRLKFMDVQIQNYEKYLDKKEQPLVDKQLMAMKRQTYIELYDKTFKLLQSNIINSSIIDIVSGDVNGYPIYEDTDDNFNRKLQEFKTSTALTFTLTTAKITVNKIYNEFNTINEKDYILNDPKLDKSGVGTIDDMRYLEVYLYAKLNLATKHITKLLNDMHDSKDYNDYFSSLMKYTDIETIFNNIDKTITYKKEVQNDTDTFIYNTIKLNLLPAYKQVQEYYCEYFKSFIKIYYKYFYSAYKQVVKKNAGAFITNTDKQTALDKINKYITKIANFYKSIDHVDCKLTNNIKQIIESIKNIKKYIENDESLEIKVLPYITSYNSKYIEDVKSINNNQVIYTGYDNGYDIGSNDNGSNDNGADDNISNNAMITGGSLHSKKLKKSKSKHLKDVDADDVAGADDDPDDFADDDGDDYKICTNAAIEYFIYIGTLAKADITDTTLLNKIQVLAKYLIMCIKKIGTKNHSCLNILKVINTMNCNLYVILIKKTHAAILINFKYYFDEINTLFKDIYKRAETEYKYLTYLLGNALMFYIATTTYYINYYKIAGTAAGTTDIIFNDIAKPLIISLNDLMFMNNFIKYGTSNDVLKNIIKQKKSEYCGLYKNLLKLEKYNIDAQDEINNVQSTNMLTELKTKSIEIMHNLYQLNKTSTNLVELEKNFNSIETHTGTIGINSNDPLINYNIIEQATINNIQQLSGLTINIVLNKNVLETLPAQFKKTAVPFKHFAVTEVNVNQNNKYIFTENARNPNPSIWTSYNNLKNTYCNTVNIYIKNVYENVYRIQYPNQDIIDFNQEFNTFIDLNFYDYDLKFNHIQTITSCKNFLDTFVPNNKVILTINKIWNDMQNDAIIERLANFPINNVHNIPLPPHQPHMPNNYANNLFSYIINHLYVNVHKLYICIHDIQLDIVAVQAIIIANVPPPGIPLGIPNEINDIHNTLAHFLNTLRIYITDHTTYYQKLCSIVYNLLTNVDTNIIPISFSNANIQIAAHNNNNQNYDTFFKIITMLYRYFTQLQKFILEQNTLLISKLIIYNARANNQYPPDLFNPINYNNIYNSVVINKIQNWYMPLPNQQYQFQNILQNSSLCYNNYENYLNIEKCVNKVIFITFDDNAKNQILYNTVYALLMLYLQCKDINEEIEIKNVAKYLCIQSYTTYIPIYKFDNKIYNAKYYGTILNTTQFDTDIPKIIMLNTYTEYSKYAKKHLETIIDLLYVSMANFISFKMFNYIFTSLIENRNDTDECINFIDDLEYTEPTGTILTDLKTKYTNLNKYFYCCNALNYMISINNLDYDRIKSYIDSMDLINYINELIQNCALMQHIQPINTAVTNDILVPDVNRALNIIGGIAMRDIERDITDNEISSLIGKAKKYNPINGQPVLDSHRYRNLLRENIKDICFYILTNYINIISFETCLEIIKKCINTFKYNIKTLFYLYEQKKLTQNDINNLNKANTISLYSISNDRRIVNNSFSIFTFINKIINNSSDSIFYNQRPINFNNVIQNFPTMYNTITCKDIDNIPNAHYNWLVYSFEIMNKMHCELIKYQTDTNLIIPLLFNTINSDNTKFKSIGKLIATSNTLFTVVSYTNISEAKLSADKIQTFNTDIQTIKGEIALTNFYDNAIIANIIANTDKVFEAIRKFYNIKNLESLISKIIELVQNVVENKAKKSVKELINKDCSTFYKDLKNKYIEFYDYIKNTVTYIYNILNNVHLLPGAPDTIDQNDLSKLYTHFVNIHNFQKFAVYYLVQLYKLWTNLLILNNVKDINYNKITELYEQVKPHILEHIPDFDLQAELNNELIKLILIFEKDKNILEMPTTADIQNIKVDRGRGIALYYMNTIHNTHHHYNITTNRILTSVDNLYLYFCYYKYNTRGITYNDSFPVQTAPAIPPTTPPTTLNIDPNLLIYNIDLINNPEQVLDIGTAFNAYKTAMLQFVFDGTNSLMGGGKMFTHKQQIYNRKKTKRLTKQSSKQSPTQLLKHSPKLNIATYEQYKINKKTKKHSKY</sequence>
<reference evidence="2" key="1">
    <citation type="journal article" date="2020" name="Nature">
        <title>Giant virus diversity and host interactions through global metagenomics.</title>
        <authorList>
            <person name="Schulz F."/>
            <person name="Roux S."/>
            <person name="Paez-Espino D."/>
            <person name="Jungbluth S."/>
            <person name="Walsh D.A."/>
            <person name="Denef V.J."/>
            <person name="McMahon K.D."/>
            <person name="Konstantinidis K.T."/>
            <person name="Eloe-Fadrosh E.A."/>
            <person name="Kyrpides N.C."/>
            <person name="Woyke T."/>
        </authorList>
    </citation>
    <scope>NUCLEOTIDE SEQUENCE</scope>
    <source>
        <strain evidence="2">GVMAG-M-3300023184-13</strain>
    </source>
</reference>